<dbReference type="NCBIfam" id="NF005559">
    <property type="entry name" value="PRK07231.1"/>
    <property type="match status" value="1"/>
</dbReference>
<dbReference type="AlphaFoldDB" id="A0A9E5MLJ6"/>
<sequence>MKNLFNLQGKVAVVTGGSRGIGAMIARGFVENGVKTYITARKQEELDATAGELGQYGECIPLASDLSTVEGVTAFADAVKAREGRVDILVNNAGATWGAPIDEFPESGWDKVMDLNVKSLFFLTQQFMPALRAAADQEDPARIINIGSINGLFNPNMTNYSYSASKAAVMHLTKHLAADLAKDNINVNAIAPGLFPSKMTAFALSGHEEEVGETIPRGRIGSPEDAAGTAIYLCARASAWVTGHTVVLDGGSFAAAH</sequence>
<dbReference type="PRINTS" id="PR00080">
    <property type="entry name" value="SDRFAMILY"/>
</dbReference>
<dbReference type="Gene3D" id="3.40.50.720">
    <property type="entry name" value="NAD(P)-binding Rossmann-like Domain"/>
    <property type="match status" value="1"/>
</dbReference>
<dbReference type="InterPro" id="IPR036291">
    <property type="entry name" value="NAD(P)-bd_dom_sf"/>
</dbReference>
<dbReference type="SUPFAM" id="SSF51735">
    <property type="entry name" value="NAD(P)-binding Rossmann-fold domains"/>
    <property type="match status" value="1"/>
</dbReference>
<dbReference type="RefSeq" id="WP_167180621.1">
    <property type="nucleotide sequence ID" value="NZ_JAAONZ010000001.1"/>
</dbReference>
<dbReference type="PRINTS" id="PR00081">
    <property type="entry name" value="GDHRDH"/>
</dbReference>
<keyword evidence="6" id="KW-1185">Reference proteome</keyword>
<dbReference type="Proteomes" id="UP000787472">
    <property type="component" value="Unassembled WGS sequence"/>
</dbReference>
<dbReference type="GO" id="GO:0047936">
    <property type="term" value="F:glucose 1-dehydrogenase [NAD(P)+] activity"/>
    <property type="evidence" value="ECO:0007669"/>
    <property type="project" value="UniProtKB-EC"/>
</dbReference>
<reference evidence="5" key="1">
    <citation type="submission" date="2020-03" db="EMBL/GenBank/DDBJ databases">
        <authorList>
            <person name="Guo F."/>
        </authorList>
    </citation>
    <scope>NUCLEOTIDE SEQUENCE</scope>
    <source>
        <strain evidence="5">JCM 30134</strain>
    </source>
</reference>
<dbReference type="GO" id="GO:0008709">
    <property type="term" value="F:cholate 7-alpha-dehydrogenase (NAD+) activity"/>
    <property type="evidence" value="ECO:0007669"/>
    <property type="project" value="TreeGrafter"/>
</dbReference>
<evidence type="ECO:0000256" key="3">
    <source>
        <dbReference type="ARBA" id="ARBA00023002"/>
    </source>
</evidence>
<dbReference type="InterPro" id="IPR052178">
    <property type="entry name" value="Sec_Metab_Biosynth_SDR"/>
</dbReference>
<keyword evidence="2" id="KW-0521">NADP</keyword>
<organism evidence="5 6">
    <name type="scientific">Pseudomaricurvus hydrocarbonicus</name>
    <dbReference type="NCBI Taxonomy" id="1470433"/>
    <lineage>
        <taxon>Bacteria</taxon>
        <taxon>Pseudomonadati</taxon>
        <taxon>Pseudomonadota</taxon>
        <taxon>Gammaproteobacteria</taxon>
        <taxon>Cellvibrionales</taxon>
        <taxon>Cellvibrionaceae</taxon>
        <taxon>Pseudomaricurvus</taxon>
    </lineage>
</organism>
<protein>
    <submittedName>
        <fullName evidence="5">Glucose 1-dehydrogenase</fullName>
        <ecNumber evidence="5">1.1.1.47</ecNumber>
    </submittedName>
</protein>
<dbReference type="InterPro" id="IPR020904">
    <property type="entry name" value="Sc_DH/Rdtase_CS"/>
</dbReference>
<evidence type="ECO:0000313" key="5">
    <source>
        <dbReference type="EMBL" id="NHO64010.1"/>
    </source>
</evidence>
<comment type="caution">
    <text evidence="5">The sequence shown here is derived from an EMBL/GenBank/DDBJ whole genome shotgun (WGS) entry which is preliminary data.</text>
</comment>
<comment type="similarity">
    <text evidence="1 4">Belongs to the short-chain dehydrogenases/reductases (SDR) family.</text>
</comment>
<evidence type="ECO:0000256" key="1">
    <source>
        <dbReference type="ARBA" id="ARBA00006484"/>
    </source>
</evidence>
<evidence type="ECO:0000256" key="4">
    <source>
        <dbReference type="RuleBase" id="RU000363"/>
    </source>
</evidence>
<dbReference type="InterPro" id="IPR002347">
    <property type="entry name" value="SDR_fam"/>
</dbReference>
<dbReference type="GO" id="GO:0005829">
    <property type="term" value="C:cytosol"/>
    <property type="evidence" value="ECO:0007669"/>
    <property type="project" value="TreeGrafter"/>
</dbReference>
<accession>A0A9E5MLJ6</accession>
<dbReference type="EMBL" id="JAAONZ010000001">
    <property type="protein sequence ID" value="NHO64010.1"/>
    <property type="molecule type" value="Genomic_DNA"/>
</dbReference>
<evidence type="ECO:0000313" key="6">
    <source>
        <dbReference type="Proteomes" id="UP000787472"/>
    </source>
</evidence>
<dbReference type="EC" id="1.1.1.47" evidence="5"/>
<gene>
    <name evidence="5" type="ORF">G8770_00430</name>
</gene>
<dbReference type="PROSITE" id="PS00061">
    <property type="entry name" value="ADH_SHORT"/>
    <property type="match status" value="1"/>
</dbReference>
<dbReference type="FunFam" id="3.40.50.720:FF:000084">
    <property type="entry name" value="Short-chain dehydrogenase reductase"/>
    <property type="match status" value="1"/>
</dbReference>
<dbReference type="PANTHER" id="PTHR43618">
    <property type="entry name" value="7-ALPHA-HYDROXYSTEROID DEHYDROGENASE"/>
    <property type="match status" value="1"/>
</dbReference>
<dbReference type="Pfam" id="PF00106">
    <property type="entry name" value="adh_short"/>
    <property type="match status" value="1"/>
</dbReference>
<name>A0A9E5MLJ6_9GAMM</name>
<keyword evidence="3 5" id="KW-0560">Oxidoreductase</keyword>
<evidence type="ECO:0000256" key="2">
    <source>
        <dbReference type="ARBA" id="ARBA00022857"/>
    </source>
</evidence>
<dbReference type="PANTHER" id="PTHR43618:SF8">
    <property type="entry name" value="7ALPHA-HYDROXYSTEROID DEHYDROGENASE"/>
    <property type="match status" value="1"/>
</dbReference>
<proteinExistence type="inferred from homology"/>